<comment type="caution">
    <text evidence="1">The sequence shown here is derived from an EMBL/GenBank/DDBJ whole genome shotgun (WGS) entry which is preliminary data.</text>
</comment>
<name>A0A9X2D018_9GAMM</name>
<protein>
    <recommendedName>
        <fullName evidence="3">Substrate of the Dot/Icm secretion system</fullName>
    </recommendedName>
</protein>
<sequence>MSPSPEELKEASIKLFRELHENKKRNEAQEEEYRRLLELHGHEIISHPELLKKKKEEKTEYAVNPVFAKDIKAIIADYKEKTGKEPEQTEQGVVLAFNKQEDAISFFKEQSSKGRAFDMYCAAKDHRVYSDGKGLFVHGTRKEVGEYLKKPEDFELGKDGKLTKKEEPTDAPSQQL</sequence>
<organism evidence="1 2">
    <name type="scientific">Legionella maioricensis</name>
    <dbReference type="NCBI Taxonomy" id="2896528"/>
    <lineage>
        <taxon>Bacteria</taxon>
        <taxon>Pseudomonadati</taxon>
        <taxon>Pseudomonadota</taxon>
        <taxon>Gammaproteobacteria</taxon>
        <taxon>Legionellales</taxon>
        <taxon>Legionellaceae</taxon>
        <taxon>Legionella</taxon>
    </lineage>
</organism>
<evidence type="ECO:0000313" key="1">
    <source>
        <dbReference type="EMBL" id="MCL9683896.1"/>
    </source>
</evidence>
<proteinExistence type="predicted"/>
<dbReference type="AlphaFoldDB" id="A0A9X2D018"/>
<keyword evidence="2" id="KW-1185">Reference proteome</keyword>
<gene>
    <name evidence="1" type="ORF">LOX96_07310</name>
</gene>
<evidence type="ECO:0000313" key="2">
    <source>
        <dbReference type="Proteomes" id="UP001139721"/>
    </source>
</evidence>
<accession>A0A9X2D018</accession>
<reference evidence="1" key="1">
    <citation type="submission" date="2021-11" db="EMBL/GenBank/DDBJ databases">
        <title>Legionella maioricencis sp. nov., a new species isolated from hot water samples in Mallorca.</title>
        <authorList>
            <person name="Crespi S."/>
            <person name="Drasar V."/>
            <person name="Salva-Serra F."/>
            <person name="Jaen-Luchoro D."/>
            <person name="Pineiro-Iglesias B."/>
            <person name="Aliaga F."/>
            <person name="Fernandez-Juarez V."/>
            <person name="Coll G."/>
            <person name="Moore E.R.B."/>
            <person name="Bennasar-Figueras A."/>
        </authorList>
    </citation>
    <scope>NUCLEOTIDE SEQUENCE</scope>
    <source>
        <strain evidence="1">HCPI-6</strain>
    </source>
</reference>
<evidence type="ECO:0008006" key="3">
    <source>
        <dbReference type="Google" id="ProtNLM"/>
    </source>
</evidence>
<dbReference type="EMBL" id="JAJKBJ010000006">
    <property type="protein sequence ID" value="MCL9683896.1"/>
    <property type="molecule type" value="Genomic_DNA"/>
</dbReference>
<dbReference type="Proteomes" id="UP001139721">
    <property type="component" value="Unassembled WGS sequence"/>
</dbReference>
<dbReference type="RefSeq" id="WP_250420947.1">
    <property type="nucleotide sequence ID" value="NZ_JAJKBJ010000006.1"/>
</dbReference>